<keyword evidence="8" id="KW-0863">Zinc-finger</keyword>
<proteinExistence type="predicted"/>
<dbReference type="InterPro" id="IPR011545">
    <property type="entry name" value="DEAD/DEAH_box_helicase_dom"/>
</dbReference>
<dbReference type="GO" id="GO:0016787">
    <property type="term" value="F:hydrolase activity"/>
    <property type="evidence" value="ECO:0007669"/>
    <property type="project" value="UniProtKB-KW"/>
</dbReference>
<comment type="catalytic activity">
    <reaction evidence="7">
        <text>ATP + H2O = ADP + phosphate + H(+)</text>
        <dbReference type="Rhea" id="RHEA:13065"/>
        <dbReference type="ChEBI" id="CHEBI:15377"/>
        <dbReference type="ChEBI" id="CHEBI:15378"/>
        <dbReference type="ChEBI" id="CHEBI:30616"/>
        <dbReference type="ChEBI" id="CHEBI:43474"/>
        <dbReference type="ChEBI" id="CHEBI:456216"/>
        <dbReference type="EC" id="3.6.4.13"/>
    </reaction>
</comment>
<dbReference type="Proteomes" id="UP000504615">
    <property type="component" value="Unplaced"/>
</dbReference>
<dbReference type="RefSeq" id="XP_025074997.1">
    <property type="nucleotide sequence ID" value="XM_025219212.1"/>
</dbReference>
<feature type="zinc finger region" description="C3H1-type" evidence="8">
    <location>
        <begin position="740"/>
        <end position="768"/>
    </location>
</feature>
<dbReference type="OrthoDB" id="249932at2759"/>
<dbReference type="InterPro" id="IPR000571">
    <property type="entry name" value="Znf_CCCH"/>
</dbReference>
<dbReference type="AlphaFoldDB" id="A0A8N1SA37"/>
<dbReference type="PANTHER" id="PTHR22655">
    <property type="entry name" value="ATP-DEPENDENT RNA HELICASE TDRD12-RELATED"/>
    <property type="match status" value="1"/>
</dbReference>
<evidence type="ECO:0000256" key="3">
    <source>
        <dbReference type="ARBA" id="ARBA00022741"/>
    </source>
</evidence>
<dbReference type="GO" id="GO:0042078">
    <property type="term" value="P:germ-line stem cell division"/>
    <property type="evidence" value="ECO:0007669"/>
    <property type="project" value="TreeGrafter"/>
</dbReference>
<accession>A0A8N1SA37</accession>
<dbReference type="Gene3D" id="3.40.50.300">
    <property type="entry name" value="P-loop containing nucleotide triphosphate hydrolases"/>
    <property type="match status" value="2"/>
</dbReference>
<reference evidence="12" key="1">
    <citation type="submission" date="2025-08" db="UniProtKB">
        <authorList>
            <consortium name="RefSeq"/>
        </authorList>
    </citation>
    <scope>IDENTIFICATION</scope>
</reference>
<keyword evidence="4" id="KW-0378">Hydrolase</keyword>
<evidence type="ECO:0000256" key="7">
    <source>
        <dbReference type="ARBA" id="ARBA00047984"/>
    </source>
</evidence>
<keyword evidence="2" id="KW-0677">Repeat</keyword>
<dbReference type="GeneID" id="105430742"/>
<sequence>MPIPIEKSTVTTATDNKKNCESFQLQKTSKPCARQALDAIPITAKAIKIKNVQNPCIMRVYEIENHTETLRKIEKKLLNFMQTDDFLKKKYNENDVKIDDMVFVYNDTQSSNETEFELPSFVWRGLVKSKRKDGTYCIFLVDHGTCIELTKDKFCIVPQDFISDKYLTKTVGIYGMLPICIRRKGAISKGSNAMAIILEKWTEEAIQFTKHLLSASESVHFDHLITDKNGREYGEIYLTINNIVISLSETLFNNYHAVYIEGELLKYIETSTQFDEKRENVLHVRCSRNKRHESNMLHINGIDHHETKFSLSEKIVVQSTIDCGVLNDLRDLRYPRGIHQSWNECINSMRPRKLQSYIWPAINKGLNVVAIGSSQCGKTTGCVMAVCGQIATHQNEIHSATHPLALILCASSTEVIYIQSLCESFLRKFNNLKSVGAFNGKSDRSIAAMIYNGCQILVTTPRYLVRFLNKNKGLLSFDKLSCLLLDNADIILDKYFKSLGELFKIHKIIENRDPQSNDRPILQIIMSATECTIEMKKFVSVVMHNPYICIGSFVEAIVFKSIRPKLSRLISTDKNKKILELLEDIYITSRTAIVCINAEEAEELNSFLLSTKKTLLIHEKMKSFDIRGKRESWMACVRGFYPILICTDLILADLNLTNIQWLIHHSVCLKFKNQFNYRFSLLLDNLMQDVTNCKVHIIVDENNNVQFPYIVKLLQRTGVVVNPDKLNYTEEIKIMVERNKKEFALCDNIKSFGFCKEQNSCEFRHCVLPEIDVTKIDKNIQINDKVKLMVMYIHDTTHFSARIIEHIPNSNEKKITYSNIEYVQTTAKIQNYYSNIENRKVCKSTNIGDICVFEETIDIFKRVQIRRIRHDRNHSGNMKFVDVRCIDTGIIHECIDAYKLMHIPEELLNLPTHAVEIFLADLMPYDEEYTWNRYTNEEVHKWFSENFDKRSYIFGRVRLHLRDTIWLDDLEIGTKLIGHPDLIGSSLKKKLLAGDFAVMNDNHISNLFKLCKNSGLIEVNGHNINSV</sequence>
<organism evidence="11 12">
    <name type="scientific">Pogonomyrmex barbatus</name>
    <name type="common">red harvester ant</name>
    <dbReference type="NCBI Taxonomy" id="144034"/>
    <lineage>
        <taxon>Eukaryota</taxon>
        <taxon>Metazoa</taxon>
        <taxon>Ecdysozoa</taxon>
        <taxon>Arthropoda</taxon>
        <taxon>Hexapoda</taxon>
        <taxon>Insecta</taxon>
        <taxon>Pterygota</taxon>
        <taxon>Neoptera</taxon>
        <taxon>Endopterygota</taxon>
        <taxon>Hymenoptera</taxon>
        <taxon>Apocrita</taxon>
        <taxon>Aculeata</taxon>
        <taxon>Formicoidea</taxon>
        <taxon>Formicidae</taxon>
        <taxon>Myrmicinae</taxon>
        <taxon>Pogonomyrmex</taxon>
    </lineage>
</organism>
<evidence type="ECO:0000256" key="6">
    <source>
        <dbReference type="ARBA" id="ARBA00022840"/>
    </source>
</evidence>
<dbReference type="CDD" id="cd20435">
    <property type="entry name" value="Tudor_TDRD12_rpt2"/>
    <property type="match status" value="1"/>
</dbReference>
<dbReference type="InterPro" id="IPR027417">
    <property type="entry name" value="P-loop_NTPase"/>
</dbReference>
<dbReference type="SMART" id="SM00487">
    <property type="entry name" value="DEXDc"/>
    <property type="match status" value="1"/>
</dbReference>
<name>A0A8N1SA37_9HYME</name>
<dbReference type="InterPro" id="IPR035437">
    <property type="entry name" value="SNase_OB-fold_sf"/>
</dbReference>
<evidence type="ECO:0000259" key="9">
    <source>
        <dbReference type="PROSITE" id="PS50103"/>
    </source>
</evidence>
<keyword evidence="3" id="KW-0547">Nucleotide-binding</keyword>
<feature type="domain" description="Helicase ATP-binding" evidence="10">
    <location>
        <begin position="359"/>
        <end position="548"/>
    </location>
</feature>
<dbReference type="PROSITE" id="PS51192">
    <property type="entry name" value="HELICASE_ATP_BIND_1"/>
    <property type="match status" value="1"/>
</dbReference>
<keyword evidence="6" id="KW-0067">ATP-binding</keyword>
<protein>
    <recommendedName>
        <fullName evidence="1">RNA helicase</fullName>
        <ecNumber evidence="1">3.6.4.13</ecNumber>
    </recommendedName>
</protein>
<evidence type="ECO:0000259" key="10">
    <source>
        <dbReference type="PROSITE" id="PS51192"/>
    </source>
</evidence>
<feature type="domain" description="C3H1-type" evidence="9">
    <location>
        <begin position="740"/>
        <end position="768"/>
    </location>
</feature>
<evidence type="ECO:0000256" key="5">
    <source>
        <dbReference type="ARBA" id="ARBA00022806"/>
    </source>
</evidence>
<dbReference type="Gene3D" id="2.40.50.90">
    <property type="match status" value="1"/>
</dbReference>
<dbReference type="PANTHER" id="PTHR22655:SF2">
    <property type="entry name" value="ATP-DEPENDENT RNA HELICASE TDRD12-RELATED"/>
    <property type="match status" value="1"/>
</dbReference>
<evidence type="ECO:0000313" key="11">
    <source>
        <dbReference type="Proteomes" id="UP000504615"/>
    </source>
</evidence>
<gene>
    <name evidence="12" type="primary">LOC105430742</name>
</gene>
<keyword evidence="8" id="KW-0862">Zinc</keyword>
<evidence type="ECO:0000313" key="12">
    <source>
        <dbReference type="RefSeq" id="XP_025074997.1"/>
    </source>
</evidence>
<dbReference type="GO" id="GO:0003676">
    <property type="term" value="F:nucleic acid binding"/>
    <property type="evidence" value="ECO:0007669"/>
    <property type="project" value="InterPro"/>
</dbReference>
<dbReference type="EC" id="3.6.4.13" evidence="1"/>
<evidence type="ECO:0000256" key="8">
    <source>
        <dbReference type="PROSITE-ProRule" id="PRU00723"/>
    </source>
</evidence>
<dbReference type="GO" id="GO:0005524">
    <property type="term" value="F:ATP binding"/>
    <property type="evidence" value="ECO:0007669"/>
    <property type="project" value="UniProtKB-KW"/>
</dbReference>
<keyword evidence="8" id="KW-0479">Metal-binding</keyword>
<dbReference type="SUPFAM" id="SSF63748">
    <property type="entry name" value="Tudor/PWWP/MBT"/>
    <property type="match status" value="1"/>
</dbReference>
<dbReference type="PROSITE" id="PS50103">
    <property type="entry name" value="ZF_C3H1"/>
    <property type="match status" value="1"/>
</dbReference>
<dbReference type="Pfam" id="PF00270">
    <property type="entry name" value="DEAD"/>
    <property type="match status" value="1"/>
</dbReference>
<dbReference type="CTD" id="40512"/>
<evidence type="ECO:0000256" key="4">
    <source>
        <dbReference type="ARBA" id="ARBA00022801"/>
    </source>
</evidence>
<keyword evidence="11" id="KW-1185">Reference proteome</keyword>
<dbReference type="SUPFAM" id="SSF52540">
    <property type="entry name" value="P-loop containing nucleoside triphosphate hydrolases"/>
    <property type="match status" value="2"/>
</dbReference>
<dbReference type="Gene3D" id="2.30.30.140">
    <property type="match status" value="1"/>
</dbReference>
<dbReference type="GO" id="GO:0003724">
    <property type="term" value="F:RNA helicase activity"/>
    <property type="evidence" value="ECO:0007669"/>
    <property type="project" value="UniProtKB-EC"/>
</dbReference>
<dbReference type="GO" id="GO:0008270">
    <property type="term" value="F:zinc ion binding"/>
    <property type="evidence" value="ECO:0007669"/>
    <property type="project" value="UniProtKB-KW"/>
</dbReference>
<dbReference type="InterPro" id="IPR014001">
    <property type="entry name" value="Helicase_ATP-bd"/>
</dbReference>
<evidence type="ECO:0000256" key="2">
    <source>
        <dbReference type="ARBA" id="ARBA00022737"/>
    </source>
</evidence>
<evidence type="ECO:0000256" key="1">
    <source>
        <dbReference type="ARBA" id="ARBA00012552"/>
    </source>
</evidence>
<keyword evidence="5 12" id="KW-0347">Helicase</keyword>